<proteinExistence type="predicted"/>
<name>A0A101TA14_9ACTN</name>
<reference evidence="3 4" key="1">
    <citation type="submission" date="2015-10" db="EMBL/GenBank/DDBJ databases">
        <title>Draft genome sequence of Streptomyces bungoensis DSM 41781, type strain for the species Streptomyces bungoensis.</title>
        <authorList>
            <person name="Ruckert C."/>
            <person name="Winkler A."/>
            <person name="Kalinowski J."/>
            <person name="Kampfer P."/>
            <person name="Glaeser S."/>
        </authorList>
    </citation>
    <scope>NUCLEOTIDE SEQUENCE [LARGE SCALE GENOMIC DNA]</scope>
    <source>
        <strain evidence="3 4">DSM 41781</strain>
    </source>
</reference>
<evidence type="ECO:0000313" key="3">
    <source>
        <dbReference type="EMBL" id="KUN88494.1"/>
    </source>
</evidence>
<dbReference type="InterPro" id="IPR029063">
    <property type="entry name" value="SAM-dependent_MTases_sf"/>
</dbReference>
<feature type="region of interest" description="Disordered" evidence="1">
    <location>
        <begin position="1"/>
        <end position="20"/>
    </location>
</feature>
<accession>A0A101TA14</accession>
<dbReference type="AlphaFoldDB" id="A0A101TA14"/>
<protein>
    <recommendedName>
        <fullName evidence="2">Methyltransferase domain-containing protein</fullName>
    </recommendedName>
</protein>
<keyword evidence="4" id="KW-1185">Reference proteome</keyword>
<sequence length="282" mass="29552">MATTGHDQPPGDGAPLPGEGLDASRMPAHWLLARMGKRVLRPGGLELTRWMIDALAIGPEDRVVELAAGLGATAPLVLARGPACYTAVDRDAAAVARLAGLTAPGATRVRAVRADAAATGLPDGSATVVYGEAVLTMQPEAAKRRIVREARRLLDGSTGRYALHEMCLLPDGLDPALAGRIAADLYDVLHVGSRPLTPAGWGALLTAEGLTVTARTTVPMALLEPRRLVADEGLVHALGIAGRVLRDPAARERVQRMRRVYHRHRDHLGAIGLVAVPTAPGG</sequence>
<dbReference type="EMBL" id="LMWX01000010">
    <property type="protein sequence ID" value="KUN88494.1"/>
    <property type="molecule type" value="Genomic_DNA"/>
</dbReference>
<feature type="domain" description="Methyltransferase" evidence="2">
    <location>
        <begin position="63"/>
        <end position="154"/>
    </location>
</feature>
<gene>
    <name evidence="3" type="ORF">AQJ66_06530</name>
</gene>
<dbReference type="Pfam" id="PF13649">
    <property type="entry name" value="Methyltransf_25"/>
    <property type="match status" value="1"/>
</dbReference>
<evidence type="ECO:0000256" key="1">
    <source>
        <dbReference type="SAM" id="MobiDB-lite"/>
    </source>
</evidence>
<dbReference type="InterPro" id="IPR041698">
    <property type="entry name" value="Methyltransf_25"/>
</dbReference>
<dbReference type="RefSeq" id="WP_061917903.1">
    <property type="nucleotide sequence ID" value="NZ_KQ948852.1"/>
</dbReference>
<dbReference type="SUPFAM" id="SSF53335">
    <property type="entry name" value="S-adenosyl-L-methionine-dependent methyltransferases"/>
    <property type="match status" value="1"/>
</dbReference>
<comment type="caution">
    <text evidence="3">The sequence shown here is derived from an EMBL/GenBank/DDBJ whole genome shotgun (WGS) entry which is preliminary data.</text>
</comment>
<organism evidence="3 4">
    <name type="scientific">Streptomyces bungoensis</name>
    <dbReference type="NCBI Taxonomy" id="285568"/>
    <lineage>
        <taxon>Bacteria</taxon>
        <taxon>Bacillati</taxon>
        <taxon>Actinomycetota</taxon>
        <taxon>Actinomycetes</taxon>
        <taxon>Kitasatosporales</taxon>
        <taxon>Streptomycetaceae</taxon>
        <taxon>Streptomyces</taxon>
    </lineage>
</organism>
<dbReference type="Proteomes" id="UP000053024">
    <property type="component" value="Unassembled WGS sequence"/>
</dbReference>
<dbReference type="GO" id="GO:0008168">
    <property type="term" value="F:methyltransferase activity"/>
    <property type="evidence" value="ECO:0007669"/>
    <property type="project" value="UniProtKB-ARBA"/>
</dbReference>
<evidence type="ECO:0000313" key="4">
    <source>
        <dbReference type="Proteomes" id="UP000053024"/>
    </source>
</evidence>
<dbReference type="OrthoDB" id="9805171at2"/>
<evidence type="ECO:0000259" key="2">
    <source>
        <dbReference type="Pfam" id="PF13649"/>
    </source>
</evidence>
<dbReference type="STRING" id="285568.AQJ66_06530"/>
<dbReference type="Gene3D" id="3.40.50.150">
    <property type="entry name" value="Vaccinia Virus protein VP39"/>
    <property type="match status" value="1"/>
</dbReference>